<evidence type="ECO:0000313" key="3">
    <source>
        <dbReference type="Proteomes" id="UP000001942"/>
    </source>
</evidence>
<evidence type="ECO:0000313" key="2">
    <source>
        <dbReference type="EMBL" id="ABD46290.1"/>
    </source>
</evidence>
<dbReference type="InterPro" id="IPR016084">
    <property type="entry name" value="Haem_Oase-like_multi-hlx"/>
</dbReference>
<dbReference type="GO" id="GO:0016491">
    <property type="term" value="F:oxidoreductase activity"/>
    <property type="evidence" value="ECO:0007669"/>
    <property type="project" value="UniProtKB-KW"/>
</dbReference>
<proteinExistence type="predicted"/>
<dbReference type="STRING" id="222891.NSE_0493"/>
<dbReference type="NCBIfam" id="TIGR04305">
    <property type="entry name" value="fol_rel_CADD"/>
    <property type="match status" value="1"/>
</dbReference>
<sequence>MCFTSACTFFRLPMFARELEPKSLLRHCFYKAWERGELSKRDLQEYACQYFNHVNETPRYLSTLHSKCSDIKTRQVLLDNLIDEEKGEENHPKLWLDFCSFIGLESEKAKNAKLLETTRDLSNTFFRLSNSSVAEGIGALYAYERQIPEIARVKIASLKKFHSVNDEKALKFFSVHEEADKWHSQECEDLIKEMNEHDREKARKGALELASALWGFLDGMEEIRLKGGHLNV</sequence>
<gene>
    <name evidence="2" type="primary">pqqC</name>
    <name evidence="2" type="ordered locus">NSE_0493</name>
</gene>
<evidence type="ECO:0000256" key="1">
    <source>
        <dbReference type="ARBA" id="ARBA00023002"/>
    </source>
</evidence>
<dbReference type="Pfam" id="PF14518">
    <property type="entry name" value="Haem_oxygenas_2"/>
    <property type="match status" value="1"/>
</dbReference>
<dbReference type="PANTHER" id="PTHR40279:SF3">
    <property type="entry name" value="4-AMINOBENZOATE SYNTHASE"/>
    <property type="match status" value="1"/>
</dbReference>
<keyword evidence="1" id="KW-0560">Oxidoreductase</keyword>
<protein>
    <submittedName>
        <fullName evidence="2">Coenzyme PQQ synthesis protein C</fullName>
    </submittedName>
</protein>
<dbReference type="PANTHER" id="PTHR40279">
    <property type="entry name" value="PQQC-LIKE PROTEIN"/>
    <property type="match status" value="1"/>
</dbReference>
<dbReference type="SMART" id="SM01236">
    <property type="entry name" value="Haem_oxygenase_2"/>
    <property type="match status" value="1"/>
</dbReference>
<dbReference type="InterPro" id="IPR039068">
    <property type="entry name" value="PqqC-like"/>
</dbReference>
<dbReference type="SUPFAM" id="SSF48613">
    <property type="entry name" value="Heme oxygenase-like"/>
    <property type="match status" value="1"/>
</dbReference>
<accession>Q2GDR9</accession>
<dbReference type="KEGG" id="nse:NSE_0493"/>
<dbReference type="InterPro" id="IPR027572">
    <property type="entry name" value="Fol-rel_CADD"/>
</dbReference>
<dbReference type="HOGENOM" id="CLU_088144_0_0_5"/>
<organism evidence="2 3">
    <name type="scientific">Ehrlichia sennetsu (strain ATCC VR-367 / Miyayama)</name>
    <name type="common">Neorickettsia sennetsu</name>
    <dbReference type="NCBI Taxonomy" id="222891"/>
    <lineage>
        <taxon>Bacteria</taxon>
        <taxon>Pseudomonadati</taxon>
        <taxon>Pseudomonadota</taxon>
        <taxon>Alphaproteobacteria</taxon>
        <taxon>Rickettsiales</taxon>
        <taxon>Anaplasmataceae</taxon>
        <taxon>Ehrlichia</taxon>
    </lineage>
</organism>
<name>Q2GDR9_EHRS3</name>
<dbReference type="Proteomes" id="UP000001942">
    <property type="component" value="Chromosome"/>
</dbReference>
<keyword evidence="3" id="KW-1185">Reference proteome</keyword>
<dbReference type="eggNOG" id="COG5424">
    <property type="taxonomic scope" value="Bacteria"/>
</dbReference>
<dbReference type="OrthoDB" id="9800756at2"/>
<dbReference type="Gene3D" id="1.20.910.10">
    <property type="entry name" value="Heme oxygenase-like"/>
    <property type="match status" value="1"/>
</dbReference>
<dbReference type="EMBL" id="CP000237">
    <property type="protein sequence ID" value="ABD46290.1"/>
    <property type="molecule type" value="Genomic_DNA"/>
</dbReference>
<dbReference type="AlphaFoldDB" id="Q2GDR9"/>
<reference evidence="2 3" key="1">
    <citation type="journal article" date="2006" name="PLoS Genet.">
        <title>Comparative genomics of emerging human ehrlichiosis agents.</title>
        <authorList>
            <person name="Dunning Hotopp J.C."/>
            <person name="Lin M."/>
            <person name="Madupu R."/>
            <person name="Crabtree J."/>
            <person name="Angiuoli S.V."/>
            <person name="Eisen J.A."/>
            <person name="Seshadri R."/>
            <person name="Ren Q."/>
            <person name="Wu M."/>
            <person name="Utterback T.R."/>
            <person name="Smith S."/>
            <person name="Lewis M."/>
            <person name="Khouri H."/>
            <person name="Zhang C."/>
            <person name="Niu H."/>
            <person name="Lin Q."/>
            <person name="Ohashi N."/>
            <person name="Zhi N."/>
            <person name="Nelson W."/>
            <person name="Brinkac L.M."/>
            <person name="Dodson R.J."/>
            <person name="Rosovitz M.J."/>
            <person name="Sundaram J."/>
            <person name="Daugherty S.C."/>
            <person name="Davidsen T."/>
            <person name="Durkin A.S."/>
            <person name="Gwinn M."/>
            <person name="Haft D.H."/>
            <person name="Selengut J.D."/>
            <person name="Sullivan S.A."/>
            <person name="Zafar N."/>
            <person name="Zhou L."/>
            <person name="Benahmed F."/>
            <person name="Forberger H."/>
            <person name="Halpin R."/>
            <person name="Mulligan S."/>
            <person name="Robinson J."/>
            <person name="White O."/>
            <person name="Rikihisa Y."/>
            <person name="Tettelin H."/>
        </authorList>
    </citation>
    <scope>NUCLEOTIDE SEQUENCE [LARGE SCALE GENOMIC DNA]</scope>
    <source>
        <strain evidence="3">ATCC VR-367 / Miyayama</strain>
    </source>
</reference>